<dbReference type="AlphaFoldDB" id="A0A9N9SL13"/>
<reference evidence="3" key="1">
    <citation type="submission" date="2022-01" db="EMBL/GenBank/DDBJ databases">
        <authorList>
            <person name="King R."/>
        </authorList>
    </citation>
    <scope>NUCLEOTIDE SEQUENCE</scope>
</reference>
<feature type="signal peptide" evidence="1">
    <location>
        <begin position="1"/>
        <end position="26"/>
    </location>
</feature>
<reference evidence="3" key="2">
    <citation type="submission" date="2022-10" db="EMBL/GenBank/DDBJ databases">
        <authorList>
            <consortium name="ENA_rothamsted_submissions"/>
            <consortium name="culmorum"/>
            <person name="King R."/>
        </authorList>
    </citation>
    <scope>NUCLEOTIDE SEQUENCE</scope>
</reference>
<dbReference type="InterPro" id="IPR051135">
    <property type="entry name" value="Gal/GlcNAc/GalNAc_ST"/>
</dbReference>
<proteinExistence type="predicted"/>
<dbReference type="OrthoDB" id="6138663at2759"/>
<dbReference type="PANTHER" id="PTHR10704:SF44">
    <property type="entry name" value="LD35051P-RELATED"/>
    <property type="match status" value="1"/>
</dbReference>
<evidence type="ECO:0000259" key="2">
    <source>
        <dbReference type="Pfam" id="PF00685"/>
    </source>
</evidence>
<protein>
    <recommendedName>
        <fullName evidence="2">Sulfotransferase domain-containing protein</fullName>
    </recommendedName>
</protein>
<keyword evidence="1" id="KW-0732">Signal</keyword>
<keyword evidence="4" id="KW-1185">Reference proteome</keyword>
<dbReference type="Gene3D" id="3.40.50.300">
    <property type="entry name" value="P-loop containing nucleotide triphosphate hydrolases"/>
    <property type="match status" value="1"/>
</dbReference>
<organism evidence="3 4">
    <name type="scientific">Phaedon cochleariae</name>
    <name type="common">Mustard beetle</name>
    <dbReference type="NCBI Taxonomy" id="80249"/>
    <lineage>
        <taxon>Eukaryota</taxon>
        <taxon>Metazoa</taxon>
        <taxon>Ecdysozoa</taxon>
        <taxon>Arthropoda</taxon>
        <taxon>Hexapoda</taxon>
        <taxon>Insecta</taxon>
        <taxon>Pterygota</taxon>
        <taxon>Neoptera</taxon>
        <taxon>Endopterygota</taxon>
        <taxon>Coleoptera</taxon>
        <taxon>Polyphaga</taxon>
        <taxon>Cucujiformia</taxon>
        <taxon>Chrysomeloidea</taxon>
        <taxon>Chrysomelidae</taxon>
        <taxon>Chrysomelinae</taxon>
        <taxon>Chrysomelini</taxon>
        <taxon>Phaedon</taxon>
    </lineage>
</organism>
<name>A0A9N9SL13_PHACE</name>
<dbReference type="FunFam" id="3.40.50.300:FF:001931">
    <property type="entry name" value="Blast:Carbohydrate sulfotransferase 4"/>
    <property type="match status" value="1"/>
</dbReference>
<dbReference type="GO" id="GO:0001517">
    <property type="term" value="F:N-acetylglucosamine 6-O-sulfotransferase activity"/>
    <property type="evidence" value="ECO:0007669"/>
    <property type="project" value="TreeGrafter"/>
</dbReference>
<evidence type="ECO:0000313" key="3">
    <source>
        <dbReference type="EMBL" id="CAG9823700.1"/>
    </source>
</evidence>
<evidence type="ECO:0000256" key="1">
    <source>
        <dbReference type="SAM" id="SignalP"/>
    </source>
</evidence>
<feature type="domain" description="Sulfotransferase" evidence="2">
    <location>
        <begin position="100"/>
        <end position="370"/>
    </location>
</feature>
<sequence length="394" mass="46049">MVRRNEIFGISLVAILCLLLIGFSQKENTNYNRSHRYQQLLDFEESFKTPNNFTIPTPSIKDVISMQGTLLLHELQDYQFPEGDNLEDYTLSTNGRPLRTIIISTWRSGSTFLGDVLNAVPGNYYHYEPLLHYGIIQIRSAPHAEPAQDTLKSLLNCDYSSLFNYLQYGMSHVYLFTHNTRLWNQCEVYPQYCWNQTFLNQFCKLFPFQSMKTVRLRLWLAESILKDKELNVKVVLLVRDPRGTLQSRKHRDWCPGEPDCDQPNIVCADMVSDFRAAIQLGKNYPDKFRALRYEDLSLNPYEIIQDLFDFLGLHFHKDVERFLDSHTRVNVGGVSSTFRDSKSAPFHWKTDLNHSEIQYIEENCDEAMKMWGYVKTNNVSNLRDFNPLTGYNIE</sequence>
<dbReference type="InterPro" id="IPR027417">
    <property type="entry name" value="P-loop_NTPase"/>
</dbReference>
<dbReference type="InterPro" id="IPR000863">
    <property type="entry name" value="Sulfotransferase_dom"/>
</dbReference>
<accession>A0A9N9SL13</accession>
<feature type="chain" id="PRO_5040513106" description="Sulfotransferase domain-containing protein" evidence="1">
    <location>
        <begin position="27"/>
        <end position="394"/>
    </location>
</feature>
<dbReference type="Pfam" id="PF00685">
    <property type="entry name" value="Sulfotransfer_1"/>
    <property type="match status" value="1"/>
</dbReference>
<dbReference type="Proteomes" id="UP001153737">
    <property type="component" value="Chromosome 7"/>
</dbReference>
<dbReference type="SUPFAM" id="SSF52540">
    <property type="entry name" value="P-loop containing nucleoside triphosphate hydrolases"/>
    <property type="match status" value="1"/>
</dbReference>
<evidence type="ECO:0000313" key="4">
    <source>
        <dbReference type="Proteomes" id="UP001153737"/>
    </source>
</evidence>
<gene>
    <name evidence="3" type="ORF">PHAECO_LOCUS10631</name>
</gene>
<dbReference type="EMBL" id="OU896713">
    <property type="protein sequence ID" value="CAG9823700.1"/>
    <property type="molecule type" value="Genomic_DNA"/>
</dbReference>
<dbReference type="GO" id="GO:0006790">
    <property type="term" value="P:sulfur compound metabolic process"/>
    <property type="evidence" value="ECO:0007669"/>
    <property type="project" value="TreeGrafter"/>
</dbReference>
<dbReference type="PANTHER" id="PTHR10704">
    <property type="entry name" value="CARBOHYDRATE SULFOTRANSFERASE"/>
    <property type="match status" value="1"/>
</dbReference>
<dbReference type="GO" id="GO:0006044">
    <property type="term" value="P:N-acetylglucosamine metabolic process"/>
    <property type="evidence" value="ECO:0007669"/>
    <property type="project" value="TreeGrafter"/>
</dbReference>